<dbReference type="InterPro" id="IPR036291">
    <property type="entry name" value="NAD(P)-bd_dom_sf"/>
</dbReference>
<dbReference type="PRINTS" id="PR00081">
    <property type="entry name" value="GDHRDH"/>
</dbReference>
<dbReference type="InterPro" id="IPR002347">
    <property type="entry name" value="SDR_fam"/>
</dbReference>
<dbReference type="PANTHER" id="PTHR42760:SF133">
    <property type="entry name" value="3-OXOACYL-[ACYL-CARRIER-PROTEIN] REDUCTASE"/>
    <property type="match status" value="1"/>
</dbReference>
<evidence type="ECO:0000256" key="2">
    <source>
        <dbReference type="ARBA" id="ARBA00023002"/>
    </source>
</evidence>
<reference evidence="3 4" key="1">
    <citation type="submission" date="2016-11" db="EMBL/GenBank/DDBJ databases">
        <authorList>
            <person name="Jaros S."/>
            <person name="Januszkiewicz K."/>
            <person name="Wedrychowicz H."/>
        </authorList>
    </citation>
    <scope>NUCLEOTIDE SEQUENCE [LARGE SCALE GENOMIC DNA]</scope>
    <source>
        <strain evidence="3 4">CGMCC 1.10190</strain>
    </source>
</reference>
<dbReference type="PANTHER" id="PTHR42760">
    <property type="entry name" value="SHORT-CHAIN DEHYDROGENASES/REDUCTASES FAMILY MEMBER"/>
    <property type="match status" value="1"/>
</dbReference>
<accession>A0A1M5Z9H6</accession>
<keyword evidence="4" id="KW-1185">Reference proteome</keyword>
<dbReference type="SUPFAM" id="SSF51735">
    <property type="entry name" value="NAD(P)-binding Rossmann-fold domains"/>
    <property type="match status" value="1"/>
</dbReference>
<dbReference type="FunFam" id="3.40.50.720:FF:000084">
    <property type="entry name" value="Short-chain dehydrogenase reductase"/>
    <property type="match status" value="1"/>
</dbReference>
<dbReference type="STRING" id="658167.SAMN04488135_11357"/>
<protein>
    <submittedName>
        <fullName evidence="3">3-oxoacyl-[acyl-carrier protein] reductase</fullName>
    </submittedName>
</protein>
<dbReference type="RefSeq" id="WP_073106782.1">
    <property type="nucleotide sequence ID" value="NZ_FQXE01000013.1"/>
</dbReference>
<dbReference type="GO" id="GO:0016616">
    <property type="term" value="F:oxidoreductase activity, acting on the CH-OH group of donors, NAD or NADP as acceptor"/>
    <property type="evidence" value="ECO:0007669"/>
    <property type="project" value="TreeGrafter"/>
</dbReference>
<evidence type="ECO:0000313" key="3">
    <source>
        <dbReference type="EMBL" id="SHI20906.1"/>
    </source>
</evidence>
<dbReference type="Pfam" id="PF13561">
    <property type="entry name" value="adh_short_C2"/>
    <property type="match status" value="1"/>
</dbReference>
<dbReference type="Proteomes" id="UP000184226">
    <property type="component" value="Unassembled WGS sequence"/>
</dbReference>
<dbReference type="CDD" id="cd05233">
    <property type="entry name" value="SDR_c"/>
    <property type="match status" value="1"/>
</dbReference>
<dbReference type="EMBL" id="FQXE01000013">
    <property type="protein sequence ID" value="SHI20906.1"/>
    <property type="molecule type" value="Genomic_DNA"/>
</dbReference>
<organism evidence="3 4">
    <name type="scientific">Pollutimonas bauzanensis</name>
    <dbReference type="NCBI Taxonomy" id="658167"/>
    <lineage>
        <taxon>Bacteria</taxon>
        <taxon>Pseudomonadati</taxon>
        <taxon>Pseudomonadota</taxon>
        <taxon>Betaproteobacteria</taxon>
        <taxon>Burkholderiales</taxon>
        <taxon>Alcaligenaceae</taxon>
        <taxon>Pollutimonas</taxon>
    </lineage>
</organism>
<dbReference type="InterPro" id="IPR020904">
    <property type="entry name" value="Sc_DH/Rdtase_CS"/>
</dbReference>
<dbReference type="OrthoDB" id="8888385at2"/>
<dbReference type="AlphaFoldDB" id="A0A1M5Z9H6"/>
<keyword evidence="2" id="KW-0560">Oxidoreductase</keyword>
<evidence type="ECO:0000313" key="4">
    <source>
        <dbReference type="Proteomes" id="UP000184226"/>
    </source>
</evidence>
<comment type="similarity">
    <text evidence="1">Belongs to the short-chain dehydrogenases/reductases (SDR) family.</text>
</comment>
<proteinExistence type="inferred from homology"/>
<dbReference type="NCBIfam" id="NF005559">
    <property type="entry name" value="PRK07231.1"/>
    <property type="match status" value="1"/>
</dbReference>
<dbReference type="PROSITE" id="PS00061">
    <property type="entry name" value="ADH_SHORT"/>
    <property type="match status" value="1"/>
</dbReference>
<dbReference type="Gene3D" id="3.40.50.720">
    <property type="entry name" value="NAD(P)-binding Rossmann-like Domain"/>
    <property type="match status" value="1"/>
</dbReference>
<sequence>MAEELQGRGALVTGAGSGIGRAIALALASQGADVCILDIDEEACARTASEIRGLGRRSAVLLHDTGKESVIAAIAALEQAQGFGPIDLLVNSAGISPKQDSGLKRMIWETSPAEWRQVIDTNLNGYFHTMRALLPRMIENRRGAIVNIGSLAGRRYSSIAGSAYAVSKGAVEALTRQAAGEVARFGIRVNGVAPGRIATPMAAKAGAAFNEQVRLATPLERLGMPEDIAQAAVFLLSDKAKFITGETLVVSGGRGL</sequence>
<name>A0A1M5Z9H6_9BURK</name>
<evidence type="ECO:0000256" key="1">
    <source>
        <dbReference type="ARBA" id="ARBA00006484"/>
    </source>
</evidence>
<gene>
    <name evidence="3" type="ORF">SAMN04488135_11357</name>
</gene>
<dbReference type="PRINTS" id="PR00080">
    <property type="entry name" value="SDRFAMILY"/>
</dbReference>